<dbReference type="EMBL" id="LT554419">
    <property type="protein sequence ID" value="SAM05113.1"/>
    <property type="molecule type" value="Genomic_DNA"/>
</dbReference>
<dbReference type="Gene3D" id="2.60.260.20">
    <property type="entry name" value="Urease metallochaperone UreE, N-terminal domain"/>
    <property type="match status" value="2"/>
</dbReference>
<evidence type="ECO:0000313" key="9">
    <source>
        <dbReference type="EMBL" id="SAM05113.1"/>
    </source>
</evidence>
<protein>
    <recommendedName>
        <fullName evidence="6">DnaJ homolog 1, mitochondrial</fullName>
    </recommendedName>
</protein>
<evidence type="ECO:0000256" key="4">
    <source>
        <dbReference type="ARBA" id="ARBA00022833"/>
    </source>
</evidence>
<keyword evidence="3 7" id="KW-0863">Zinc-finger</keyword>
<dbReference type="Gene3D" id="1.10.287.110">
    <property type="entry name" value="DnaJ domain"/>
    <property type="match status" value="1"/>
</dbReference>
<dbReference type="CDD" id="cd10747">
    <property type="entry name" value="DnaJ_C"/>
    <property type="match status" value="1"/>
</dbReference>
<dbReference type="GO" id="GO:0031072">
    <property type="term" value="F:heat shock protein binding"/>
    <property type="evidence" value="ECO:0007669"/>
    <property type="project" value="InterPro"/>
</dbReference>
<dbReference type="AlphaFoldDB" id="A0A163K857"/>
<dbReference type="InterPro" id="IPR002939">
    <property type="entry name" value="DnaJ_C"/>
</dbReference>
<dbReference type="GO" id="GO:0005524">
    <property type="term" value="F:ATP binding"/>
    <property type="evidence" value="ECO:0007669"/>
    <property type="project" value="InterPro"/>
</dbReference>
<dbReference type="FunFam" id="2.60.260.20:FF:000005">
    <property type="entry name" value="Chaperone protein dnaJ 1, mitochondrial"/>
    <property type="match status" value="1"/>
</dbReference>
<evidence type="ECO:0000256" key="7">
    <source>
        <dbReference type="PROSITE-ProRule" id="PRU00546"/>
    </source>
</evidence>
<evidence type="ECO:0000259" key="8">
    <source>
        <dbReference type="PROSITE" id="PS51188"/>
    </source>
</evidence>
<evidence type="ECO:0000256" key="2">
    <source>
        <dbReference type="ARBA" id="ARBA00022737"/>
    </source>
</evidence>
<dbReference type="InterPro" id="IPR008971">
    <property type="entry name" value="HSP40/DnaJ_pept-bd"/>
</dbReference>
<dbReference type="InterPro" id="IPR001305">
    <property type="entry name" value="HSP_DnaJ_Cys-rich_dom"/>
</dbReference>
<feature type="domain" description="CR-type" evidence="8">
    <location>
        <begin position="172"/>
        <end position="254"/>
    </location>
</feature>
<dbReference type="InterPro" id="IPR012724">
    <property type="entry name" value="DnaJ"/>
</dbReference>
<dbReference type="PROSITE" id="PS51188">
    <property type="entry name" value="ZF_CR"/>
    <property type="match status" value="1"/>
</dbReference>
<dbReference type="GO" id="GO:0042026">
    <property type="term" value="P:protein refolding"/>
    <property type="evidence" value="ECO:0007669"/>
    <property type="project" value="TreeGrafter"/>
</dbReference>
<dbReference type="InterPro" id="IPR036869">
    <property type="entry name" value="J_dom_sf"/>
</dbReference>
<dbReference type="CDD" id="cd10719">
    <property type="entry name" value="DnaJ_zf"/>
    <property type="match status" value="1"/>
</dbReference>
<keyword evidence="5" id="KW-0143">Chaperone</keyword>
<dbReference type="InterPro" id="IPR036410">
    <property type="entry name" value="HSP_DnaJ_Cys-rich_dom_sf"/>
</dbReference>
<dbReference type="FunFam" id="2.10.230.10:FF:000001">
    <property type="entry name" value="DnaJ subfamily A member 2"/>
    <property type="match status" value="1"/>
</dbReference>
<dbReference type="SUPFAM" id="SSF57938">
    <property type="entry name" value="DnaJ/Hsp40 cysteine-rich domain"/>
    <property type="match status" value="1"/>
</dbReference>
<keyword evidence="1 7" id="KW-0479">Metal-binding</keyword>
<dbReference type="GO" id="GO:0009408">
    <property type="term" value="P:response to heat"/>
    <property type="evidence" value="ECO:0007669"/>
    <property type="project" value="InterPro"/>
</dbReference>
<proteinExistence type="inferred from homology"/>
<keyword evidence="4 7" id="KW-0862">Zinc</keyword>
<dbReference type="Gene3D" id="2.10.230.10">
    <property type="entry name" value="Heat shock protein DnaJ, cysteine-rich domain"/>
    <property type="match status" value="1"/>
</dbReference>
<keyword evidence="10" id="KW-1185">Reference proteome</keyword>
<dbReference type="PANTHER" id="PTHR43096:SF52">
    <property type="entry name" value="DNAJ HOMOLOG 1, MITOCHONDRIAL-RELATED"/>
    <property type="match status" value="1"/>
</dbReference>
<dbReference type="InterPro" id="IPR001623">
    <property type="entry name" value="DnaJ_domain"/>
</dbReference>
<name>A0A163K857_ABSGL</name>
<dbReference type="GO" id="GO:0051082">
    <property type="term" value="F:unfolded protein binding"/>
    <property type="evidence" value="ECO:0007669"/>
    <property type="project" value="InterPro"/>
</dbReference>
<dbReference type="Pfam" id="PF00226">
    <property type="entry name" value="DnaJ"/>
    <property type="match status" value="1"/>
</dbReference>
<dbReference type="GO" id="GO:0008270">
    <property type="term" value="F:zinc ion binding"/>
    <property type="evidence" value="ECO:0007669"/>
    <property type="project" value="UniProtKB-KW"/>
</dbReference>
<dbReference type="PANTHER" id="PTHR43096">
    <property type="entry name" value="DNAJ HOMOLOG 1, MITOCHONDRIAL-RELATED"/>
    <property type="match status" value="1"/>
</dbReference>
<dbReference type="InParanoid" id="A0A163K857"/>
<evidence type="ECO:0000256" key="3">
    <source>
        <dbReference type="ARBA" id="ARBA00022771"/>
    </source>
</evidence>
<dbReference type="OrthoDB" id="10256793at2759"/>
<dbReference type="PRINTS" id="PR00625">
    <property type="entry name" value="JDOMAIN"/>
</dbReference>
<gene>
    <name evidence="9" type="primary">ABSGL_10979.1 scaffold 12038</name>
</gene>
<dbReference type="SUPFAM" id="SSF49493">
    <property type="entry name" value="HSP40/DnaJ peptide-binding domain"/>
    <property type="match status" value="2"/>
</dbReference>
<dbReference type="Pfam" id="PF01556">
    <property type="entry name" value="DnaJ_C"/>
    <property type="match status" value="1"/>
</dbReference>
<evidence type="ECO:0000256" key="6">
    <source>
        <dbReference type="ARBA" id="ARBA00072890"/>
    </source>
</evidence>
<keyword evidence="2" id="KW-0677">Repeat</keyword>
<sequence>MPLHLHSFRPELVPLSRLSIPIHSKYYMQQAKLCFGRHNRCFHASAPLFVLQLAKKYHPDTNKDKDAQGRFTQVQQAYEMLSGDPHVRRRFGRGFETAHEGGFGARGDGFYGQRGAGGQRSHSRHDASEGFHTFFGGAGHHRPGTGGDGFRVMSGENLQAPLTVTFIEAVKGATKTVWINQVAHCSTCSGSGLKKGASLNSCQTCHGSGIQTVRMGLGGHPMQTTCATCHGSGHSIPPGGECGSCEGIGKVRERKSVQVDVPPGAENKARIRVPNQGDAPLKGNGPHGDLFVSLNIQSSPIFRRQDKDIFTDIKIPFYKAILGGQVRVPTLDGETELDIPVGSQMGDKLVLQGKGIQQLRGTTCGDQIVTLNVELPSSLSEDRHLMIEKYAQLVDPEYRAIKN</sequence>
<evidence type="ECO:0000313" key="10">
    <source>
        <dbReference type="Proteomes" id="UP000078561"/>
    </source>
</evidence>
<dbReference type="CDD" id="cd06257">
    <property type="entry name" value="DnaJ"/>
    <property type="match status" value="1"/>
</dbReference>
<dbReference type="GO" id="GO:0005737">
    <property type="term" value="C:cytoplasm"/>
    <property type="evidence" value="ECO:0007669"/>
    <property type="project" value="TreeGrafter"/>
</dbReference>
<dbReference type="STRING" id="4829.A0A163K857"/>
<reference evidence="9" key="1">
    <citation type="submission" date="2016-04" db="EMBL/GenBank/DDBJ databases">
        <authorList>
            <person name="Evans L.H."/>
            <person name="Alamgir A."/>
            <person name="Owens N."/>
            <person name="Weber N.D."/>
            <person name="Virtaneva K."/>
            <person name="Barbian K."/>
            <person name="Babar A."/>
            <person name="Rosenke K."/>
        </authorList>
    </citation>
    <scope>NUCLEOTIDE SEQUENCE [LARGE SCALE GENOMIC DNA]</scope>
    <source>
        <strain evidence="9">CBS 101.48</strain>
    </source>
</reference>
<dbReference type="HAMAP" id="MF_01152">
    <property type="entry name" value="DnaJ"/>
    <property type="match status" value="1"/>
</dbReference>
<evidence type="ECO:0000256" key="1">
    <source>
        <dbReference type="ARBA" id="ARBA00022723"/>
    </source>
</evidence>
<dbReference type="Proteomes" id="UP000078561">
    <property type="component" value="Unassembled WGS sequence"/>
</dbReference>
<accession>A0A163K857</accession>
<dbReference type="Pfam" id="PF00684">
    <property type="entry name" value="DnaJ_CXXCXGXG"/>
    <property type="match status" value="1"/>
</dbReference>
<feature type="zinc finger region" description="CR-type" evidence="7">
    <location>
        <begin position="172"/>
        <end position="254"/>
    </location>
</feature>
<evidence type="ECO:0000256" key="5">
    <source>
        <dbReference type="ARBA" id="ARBA00023186"/>
    </source>
</evidence>
<dbReference type="FunCoup" id="A0A163K857">
    <property type="interactions" value="599"/>
</dbReference>
<organism evidence="9">
    <name type="scientific">Absidia glauca</name>
    <name type="common">Pin mould</name>
    <dbReference type="NCBI Taxonomy" id="4829"/>
    <lineage>
        <taxon>Eukaryota</taxon>
        <taxon>Fungi</taxon>
        <taxon>Fungi incertae sedis</taxon>
        <taxon>Mucoromycota</taxon>
        <taxon>Mucoromycotina</taxon>
        <taxon>Mucoromycetes</taxon>
        <taxon>Mucorales</taxon>
        <taxon>Cunninghamellaceae</taxon>
        <taxon>Absidia</taxon>
    </lineage>
</organism>
<dbReference type="SUPFAM" id="SSF46565">
    <property type="entry name" value="Chaperone J-domain"/>
    <property type="match status" value="1"/>
</dbReference>